<dbReference type="SUPFAM" id="SSF50494">
    <property type="entry name" value="Trypsin-like serine proteases"/>
    <property type="match status" value="1"/>
</dbReference>
<keyword evidence="2" id="KW-0378">Hydrolase</keyword>
<protein>
    <submittedName>
        <fullName evidence="7">Trypsin-like</fullName>
    </submittedName>
</protein>
<evidence type="ECO:0000256" key="1">
    <source>
        <dbReference type="ARBA" id="ARBA00022670"/>
    </source>
</evidence>
<dbReference type="InterPro" id="IPR009003">
    <property type="entry name" value="Peptidase_S1_PA"/>
</dbReference>
<organism evidence="7">
    <name type="scientific">Diabrotica virgifera virgifera</name>
    <name type="common">western corn rootworm</name>
    <dbReference type="NCBI Taxonomy" id="50390"/>
    <lineage>
        <taxon>Eukaryota</taxon>
        <taxon>Metazoa</taxon>
        <taxon>Ecdysozoa</taxon>
        <taxon>Arthropoda</taxon>
        <taxon>Hexapoda</taxon>
        <taxon>Insecta</taxon>
        <taxon>Pterygota</taxon>
        <taxon>Neoptera</taxon>
        <taxon>Endopterygota</taxon>
        <taxon>Coleoptera</taxon>
        <taxon>Polyphaga</taxon>
        <taxon>Cucujiformia</taxon>
        <taxon>Chrysomeloidea</taxon>
        <taxon>Chrysomelidae</taxon>
        <taxon>Galerucinae</taxon>
        <taxon>Diabroticina</taxon>
        <taxon>Diabroticites</taxon>
        <taxon>Diabrotica</taxon>
    </lineage>
</organism>
<dbReference type="PROSITE" id="PS50240">
    <property type="entry name" value="TRYPSIN_DOM"/>
    <property type="match status" value="1"/>
</dbReference>
<feature type="signal peptide" evidence="5">
    <location>
        <begin position="1"/>
        <end position="24"/>
    </location>
</feature>
<name>A0A6P7GZ37_DIAVI</name>
<dbReference type="InterPro" id="IPR043504">
    <property type="entry name" value="Peptidase_S1_PA_chymotrypsin"/>
</dbReference>
<evidence type="ECO:0000259" key="6">
    <source>
        <dbReference type="PROSITE" id="PS50240"/>
    </source>
</evidence>
<reference evidence="7" key="1">
    <citation type="submission" date="2025-08" db="UniProtKB">
        <authorList>
            <consortium name="RefSeq"/>
        </authorList>
    </citation>
    <scope>IDENTIFICATION</scope>
    <source>
        <tissue evidence="7">Whole insect</tissue>
    </source>
</reference>
<dbReference type="PANTHER" id="PTHR24252">
    <property type="entry name" value="ACROSIN-RELATED"/>
    <property type="match status" value="1"/>
</dbReference>
<gene>
    <name evidence="7" type="primary">LOC114342443</name>
</gene>
<keyword evidence="1" id="KW-0645">Protease</keyword>
<keyword evidence="4" id="KW-1015">Disulfide bond</keyword>
<dbReference type="FunFam" id="2.40.10.10:FF:000118">
    <property type="entry name" value="Chymotrypsinogen A"/>
    <property type="match status" value="1"/>
</dbReference>
<dbReference type="RefSeq" id="XP_028149055.1">
    <property type="nucleotide sequence ID" value="XM_028293254.1"/>
</dbReference>
<dbReference type="SMART" id="SM00020">
    <property type="entry name" value="Tryp_SPc"/>
    <property type="match status" value="1"/>
</dbReference>
<dbReference type="InterPro" id="IPR018114">
    <property type="entry name" value="TRYPSIN_HIS"/>
</dbReference>
<sequence>MKSLKFTMALLVFLLVFKNDRVGADGHLRIIGGQKAKIEDHPWIVYLYETSEGYFCGGSLINADTVITAAHCFDSYPPTHIIAGNIDRNNVRDSIEIKNHKLHDYYNNKTYDYDIAILKLAKKVTFSKKIQPIQLPKQDYEVPAGTKVTTAGWGKTEVKIMYNIKV</sequence>
<dbReference type="PRINTS" id="PR00722">
    <property type="entry name" value="CHYMOTRYPSIN"/>
</dbReference>
<feature type="chain" id="PRO_5028133578" evidence="5">
    <location>
        <begin position="25"/>
        <end position="166"/>
    </location>
</feature>
<proteinExistence type="predicted"/>
<keyword evidence="3" id="KW-0720">Serine protease</keyword>
<evidence type="ECO:0000256" key="3">
    <source>
        <dbReference type="ARBA" id="ARBA00022825"/>
    </source>
</evidence>
<dbReference type="Gene3D" id="2.40.10.10">
    <property type="entry name" value="Trypsin-like serine proteases"/>
    <property type="match status" value="1"/>
</dbReference>
<dbReference type="PROSITE" id="PS00134">
    <property type="entry name" value="TRYPSIN_HIS"/>
    <property type="match status" value="1"/>
</dbReference>
<evidence type="ECO:0000256" key="5">
    <source>
        <dbReference type="SAM" id="SignalP"/>
    </source>
</evidence>
<feature type="domain" description="Peptidase S1" evidence="6">
    <location>
        <begin position="30"/>
        <end position="166"/>
    </location>
</feature>
<evidence type="ECO:0000256" key="4">
    <source>
        <dbReference type="ARBA" id="ARBA00023157"/>
    </source>
</evidence>
<evidence type="ECO:0000313" key="7">
    <source>
        <dbReference type="RefSeq" id="XP_028149055.1"/>
    </source>
</evidence>
<dbReference type="InParanoid" id="A0A6P7GZ37"/>
<dbReference type="Pfam" id="PF00089">
    <property type="entry name" value="Trypsin"/>
    <property type="match status" value="1"/>
</dbReference>
<dbReference type="PANTHER" id="PTHR24252:SF7">
    <property type="entry name" value="HYALIN"/>
    <property type="match status" value="1"/>
</dbReference>
<dbReference type="AlphaFoldDB" id="A0A6P7GZ37"/>
<dbReference type="InterPro" id="IPR001254">
    <property type="entry name" value="Trypsin_dom"/>
</dbReference>
<evidence type="ECO:0000256" key="2">
    <source>
        <dbReference type="ARBA" id="ARBA00022801"/>
    </source>
</evidence>
<dbReference type="GO" id="GO:0004252">
    <property type="term" value="F:serine-type endopeptidase activity"/>
    <property type="evidence" value="ECO:0007669"/>
    <property type="project" value="InterPro"/>
</dbReference>
<dbReference type="GO" id="GO:0006508">
    <property type="term" value="P:proteolysis"/>
    <property type="evidence" value="ECO:0007669"/>
    <property type="project" value="UniProtKB-KW"/>
</dbReference>
<keyword evidence="5" id="KW-0732">Signal</keyword>
<dbReference type="InterPro" id="IPR001314">
    <property type="entry name" value="Peptidase_S1A"/>
</dbReference>
<accession>A0A6P7GZ37</accession>
<dbReference type="CDD" id="cd00190">
    <property type="entry name" value="Tryp_SPc"/>
    <property type="match status" value="1"/>
</dbReference>